<organism evidence="2 3">
    <name type="scientific">Streptomyces justiciae</name>
    <dbReference type="NCBI Taxonomy" id="2780140"/>
    <lineage>
        <taxon>Bacteria</taxon>
        <taxon>Bacillati</taxon>
        <taxon>Actinomycetota</taxon>
        <taxon>Actinomycetes</taxon>
        <taxon>Kitasatosporales</taxon>
        <taxon>Streptomycetaceae</taxon>
        <taxon>Streptomyces</taxon>
    </lineage>
</organism>
<feature type="compositionally biased region" description="Basic and acidic residues" evidence="1">
    <location>
        <begin position="247"/>
        <end position="259"/>
    </location>
</feature>
<dbReference type="RefSeq" id="WP_314202802.1">
    <property type="nucleotide sequence ID" value="NZ_JAVTLL010000014.1"/>
</dbReference>
<dbReference type="InterPro" id="IPR036388">
    <property type="entry name" value="WH-like_DNA-bd_sf"/>
</dbReference>
<evidence type="ECO:0000313" key="2">
    <source>
        <dbReference type="EMBL" id="MDT7843232.1"/>
    </source>
</evidence>
<feature type="region of interest" description="Disordered" evidence="1">
    <location>
        <begin position="245"/>
        <end position="280"/>
    </location>
</feature>
<evidence type="ECO:0000313" key="3">
    <source>
        <dbReference type="Proteomes" id="UP001257948"/>
    </source>
</evidence>
<reference evidence="3" key="1">
    <citation type="submission" date="2023-07" db="EMBL/GenBank/DDBJ databases">
        <title>Draft genome sequence of the endophytic actinobacterium Streptomyces justiciae WPN32, a potential antibiotic producer.</title>
        <authorList>
            <person name="Yasawong M."/>
            <person name="Pana W."/>
            <person name="Ganta P."/>
            <person name="Santapan N."/>
            <person name="Songngamsuk T."/>
            <person name="Phatcharaharikarn M."/>
            <person name="Kerdtoob S."/>
            <person name="Nantapong N."/>
        </authorList>
    </citation>
    <scope>NUCLEOTIDE SEQUENCE [LARGE SCALE GENOMIC DNA]</scope>
    <source>
        <strain evidence="3">WPN32</strain>
    </source>
</reference>
<dbReference type="EMBL" id="JAVTLL010000014">
    <property type="protein sequence ID" value="MDT7843232.1"/>
    <property type="molecule type" value="Genomic_DNA"/>
</dbReference>
<sequence length="302" mass="32932">MYGTPPGSGDVRGRAARTSRRVILRALDMPGIPAATAVTAQAAFDALYVYAAPALVQQTYLLTGSRRLAFESTEHAFHQAWECWPEVARDPDPVGWVREQAHEYALSPWHRFRWLVTPPGPQPSDPVWQAFLALRPLHRRAVLLCDGLGLSVGEAAAETHASTPATRNRLVHARAVLHERLQGEDVPRQWIRQQLLQAQASTLPQPWSVRDGSERRVRALTRTVALVTAALIGWIAVTVATTPGHYESVDRPRTTHDRTSPAGPPAARSGDGGVRQHACAADAPSRFHRLAPPGCLGDVAGQ</sequence>
<dbReference type="Gene3D" id="1.10.10.10">
    <property type="entry name" value="Winged helix-like DNA-binding domain superfamily/Winged helix DNA-binding domain"/>
    <property type="match status" value="1"/>
</dbReference>
<protein>
    <recommendedName>
        <fullName evidence="4">RNA polymerase sigma factor 70 region 4 type 2 domain-containing protein</fullName>
    </recommendedName>
</protein>
<gene>
    <name evidence="2" type="ORF">RQC66_21135</name>
</gene>
<proteinExistence type="predicted"/>
<evidence type="ECO:0008006" key="4">
    <source>
        <dbReference type="Google" id="ProtNLM"/>
    </source>
</evidence>
<keyword evidence="3" id="KW-1185">Reference proteome</keyword>
<accession>A0ABU3LXF5</accession>
<evidence type="ECO:0000256" key="1">
    <source>
        <dbReference type="SAM" id="MobiDB-lite"/>
    </source>
</evidence>
<comment type="caution">
    <text evidence="2">The sequence shown here is derived from an EMBL/GenBank/DDBJ whole genome shotgun (WGS) entry which is preliminary data.</text>
</comment>
<dbReference type="SUPFAM" id="SSF88659">
    <property type="entry name" value="Sigma3 and sigma4 domains of RNA polymerase sigma factors"/>
    <property type="match status" value="1"/>
</dbReference>
<name>A0ABU3LXF5_9ACTN</name>
<dbReference type="Proteomes" id="UP001257948">
    <property type="component" value="Unassembled WGS sequence"/>
</dbReference>
<dbReference type="InterPro" id="IPR013324">
    <property type="entry name" value="RNA_pol_sigma_r3/r4-like"/>
</dbReference>